<dbReference type="InterPro" id="IPR036770">
    <property type="entry name" value="Ankyrin_rpt-contain_sf"/>
</dbReference>
<dbReference type="EMBL" id="PVQB02000407">
    <property type="protein sequence ID" value="KAF4337526.1"/>
    <property type="molecule type" value="Genomic_DNA"/>
</dbReference>
<keyword evidence="5" id="KW-1185">Reference proteome</keyword>
<keyword evidence="2" id="KW-0040">ANK repeat</keyword>
<dbReference type="PANTHER" id="PTHR24198">
    <property type="entry name" value="ANKYRIN REPEAT AND PROTEIN KINASE DOMAIN-CONTAINING PROTEIN"/>
    <property type="match status" value="1"/>
</dbReference>
<feature type="compositionally biased region" description="Basic and acidic residues" evidence="3">
    <location>
        <begin position="567"/>
        <end position="588"/>
    </location>
</feature>
<reference evidence="4" key="1">
    <citation type="journal article" date="2017" name="Mycologia">
        <title>Fusarium algeriense, sp. nov., a novel toxigenic crown rot pathogen of durum wheat from Algeria is nested in the Fusarium burgessii species complex.</title>
        <authorList>
            <person name="Laraba I."/>
            <person name="Keddad A."/>
            <person name="Boureghda H."/>
            <person name="Abdallah N."/>
            <person name="Vaughan M.M."/>
            <person name="Proctor R.H."/>
            <person name="Busman M."/>
            <person name="O'Donnell K."/>
        </authorList>
    </citation>
    <scope>NUCLEOTIDE SEQUENCE</scope>
    <source>
        <strain evidence="4">NRRL 25174</strain>
    </source>
</reference>
<organism evidence="4 5">
    <name type="scientific">Fusarium beomiforme</name>
    <dbReference type="NCBI Taxonomy" id="44412"/>
    <lineage>
        <taxon>Eukaryota</taxon>
        <taxon>Fungi</taxon>
        <taxon>Dikarya</taxon>
        <taxon>Ascomycota</taxon>
        <taxon>Pezizomycotina</taxon>
        <taxon>Sordariomycetes</taxon>
        <taxon>Hypocreomycetidae</taxon>
        <taxon>Hypocreales</taxon>
        <taxon>Nectriaceae</taxon>
        <taxon>Fusarium</taxon>
        <taxon>Fusarium burgessii species complex</taxon>
    </lineage>
</organism>
<proteinExistence type="predicted"/>
<name>A0A9P5DUC3_9HYPO</name>
<evidence type="ECO:0000313" key="4">
    <source>
        <dbReference type="EMBL" id="KAF4337526.1"/>
    </source>
</evidence>
<gene>
    <name evidence="4" type="ORF">FBEOM_8624</name>
</gene>
<evidence type="ECO:0000256" key="1">
    <source>
        <dbReference type="ARBA" id="ARBA00022737"/>
    </source>
</evidence>
<dbReference type="Proteomes" id="UP000730481">
    <property type="component" value="Unassembled WGS sequence"/>
</dbReference>
<dbReference type="SUPFAM" id="SSF48403">
    <property type="entry name" value="Ankyrin repeat"/>
    <property type="match status" value="1"/>
</dbReference>
<dbReference type="OrthoDB" id="20872at2759"/>
<dbReference type="Pfam" id="PF12796">
    <property type="entry name" value="Ank_2"/>
    <property type="match status" value="2"/>
</dbReference>
<accession>A0A9P5DUC3</accession>
<dbReference type="Gene3D" id="1.25.40.20">
    <property type="entry name" value="Ankyrin repeat-containing domain"/>
    <property type="match status" value="2"/>
</dbReference>
<evidence type="ECO:0000256" key="2">
    <source>
        <dbReference type="ARBA" id="ARBA00023043"/>
    </source>
</evidence>
<comment type="caution">
    <text evidence="4">The sequence shown here is derived from an EMBL/GenBank/DDBJ whole genome shotgun (WGS) entry which is preliminary data.</text>
</comment>
<protein>
    <submittedName>
        <fullName evidence="4">Ankyrin repeat PH and SEC7 domain protein</fullName>
    </submittedName>
</protein>
<dbReference type="SMART" id="SM00248">
    <property type="entry name" value="ANK"/>
    <property type="match status" value="6"/>
</dbReference>
<sequence length="634" mass="71399">MVKIRPPPKPTLPEPRPGMALSVAPAAHRYWLDDYEYYDQIGRDPLQQAKLWLIKETDARVAKLKEVIAAYPKQMHRRLMLNTVVERGDEALVRCFIETGMRLHPEFRDAPRPEEEEESIQKAKENEDPLDVDDIFIVPIHTAAAFKHTRCVKLLIEEGKVPVDSRDAYGHTPLMRGADEPELVAYLLEKGADPTLRTNPDTYHEDFVGPYPDVDALEFSAIFANAEVVKMLLDHPTWGIAAEKSSENGGRMVHVTPHCILAAAGQPKGFEALKLLLDRGGYPIRAADGKTKTELLTEAQRKTILEAIRVAVTDGQLESIQLLLSYEHPTDLDGNILPFEIPEELRKPLTWGAYEAIKEDNVPKFEFINGLGVVEHDTMSLDKRPEGQNLNLQHLLDKAAEAGSVNCVRLLVEKYGADPNKHRLPPGMKPLYWAAGNDKPEVVRLLIEKYGADIHLGSGSYATGPTALFAAIAFKSLESVAMLLRYGGPVDYINEEIRSISSPMTAILLAQMDGTKPSVRFEADDEAEKTRIKFDDWKNLNPPYVCLDLVPEDREWIDRLQARRPTEELRETGENARDLDEEEAKKREEEEEGDDDGIDPRILMNSFPAPEPRQSELRSDPDLLPEFKPWLVPV</sequence>
<dbReference type="AlphaFoldDB" id="A0A9P5DUC3"/>
<dbReference type="InterPro" id="IPR002110">
    <property type="entry name" value="Ankyrin_rpt"/>
</dbReference>
<evidence type="ECO:0000256" key="3">
    <source>
        <dbReference type="SAM" id="MobiDB-lite"/>
    </source>
</evidence>
<feature type="region of interest" description="Disordered" evidence="3">
    <location>
        <begin position="567"/>
        <end position="634"/>
    </location>
</feature>
<reference evidence="4" key="2">
    <citation type="submission" date="2020-02" db="EMBL/GenBank/DDBJ databases">
        <title>Identification and distribution of gene clusters putatively required for synthesis of sphingolipid metabolism inhibitors in phylogenetically diverse species of the filamentous fungus Fusarium.</title>
        <authorList>
            <person name="Kim H.-S."/>
            <person name="Busman M."/>
            <person name="Brown D.W."/>
            <person name="Divon H."/>
            <person name="Uhlig S."/>
            <person name="Proctor R.H."/>
        </authorList>
    </citation>
    <scope>NUCLEOTIDE SEQUENCE</scope>
    <source>
        <strain evidence="4">NRRL 25174</strain>
    </source>
</reference>
<keyword evidence="1" id="KW-0677">Repeat</keyword>
<evidence type="ECO:0000313" key="5">
    <source>
        <dbReference type="Proteomes" id="UP000730481"/>
    </source>
</evidence>
<dbReference type="PANTHER" id="PTHR24198:SF165">
    <property type="entry name" value="ANKYRIN REPEAT-CONTAINING PROTEIN-RELATED"/>
    <property type="match status" value="1"/>
</dbReference>